<dbReference type="EMBL" id="CAQQ02037183">
    <property type="status" value="NOT_ANNOTATED_CDS"/>
    <property type="molecule type" value="Genomic_DNA"/>
</dbReference>
<dbReference type="EnsemblMetazoa" id="MESCA007690-RA">
    <property type="protein sequence ID" value="MESCA007690-PA"/>
    <property type="gene ID" value="MESCA007690"/>
</dbReference>
<dbReference type="HOGENOM" id="CLU_2815391_0_0_1"/>
<accession>T1GVA0</accession>
<evidence type="ECO:0000313" key="2">
    <source>
        <dbReference type="Proteomes" id="UP000015102"/>
    </source>
</evidence>
<protein>
    <submittedName>
        <fullName evidence="1">Uncharacterized protein</fullName>
    </submittedName>
</protein>
<proteinExistence type="predicted"/>
<dbReference type="EMBL" id="CAQQ02037182">
    <property type="status" value="NOT_ANNOTATED_CDS"/>
    <property type="molecule type" value="Genomic_DNA"/>
</dbReference>
<sequence length="67" mass="7513">MMLMIEKIAYQFSSYRVLEPGKKPKKSRILQVAISRLSESASSCQFASSSKRIFGDSLFKAVVLNLP</sequence>
<name>T1GVA0_MEGSC</name>
<dbReference type="Proteomes" id="UP000015102">
    <property type="component" value="Unassembled WGS sequence"/>
</dbReference>
<keyword evidence="2" id="KW-1185">Reference proteome</keyword>
<reference evidence="1" key="2">
    <citation type="submission" date="2015-06" db="UniProtKB">
        <authorList>
            <consortium name="EnsemblMetazoa"/>
        </authorList>
    </citation>
    <scope>IDENTIFICATION</scope>
</reference>
<dbReference type="AlphaFoldDB" id="T1GVA0"/>
<reference evidence="2" key="1">
    <citation type="submission" date="2013-02" db="EMBL/GenBank/DDBJ databases">
        <authorList>
            <person name="Hughes D."/>
        </authorList>
    </citation>
    <scope>NUCLEOTIDE SEQUENCE</scope>
    <source>
        <strain>Durham</strain>
        <strain evidence="2">NC isolate 2 -- Noor lab</strain>
    </source>
</reference>
<organism evidence="1 2">
    <name type="scientific">Megaselia scalaris</name>
    <name type="common">Humpbacked fly</name>
    <name type="synonym">Phora scalaris</name>
    <dbReference type="NCBI Taxonomy" id="36166"/>
    <lineage>
        <taxon>Eukaryota</taxon>
        <taxon>Metazoa</taxon>
        <taxon>Ecdysozoa</taxon>
        <taxon>Arthropoda</taxon>
        <taxon>Hexapoda</taxon>
        <taxon>Insecta</taxon>
        <taxon>Pterygota</taxon>
        <taxon>Neoptera</taxon>
        <taxon>Endopterygota</taxon>
        <taxon>Diptera</taxon>
        <taxon>Brachycera</taxon>
        <taxon>Muscomorpha</taxon>
        <taxon>Platypezoidea</taxon>
        <taxon>Phoridae</taxon>
        <taxon>Megaseliini</taxon>
        <taxon>Megaselia</taxon>
    </lineage>
</organism>
<evidence type="ECO:0000313" key="1">
    <source>
        <dbReference type="EnsemblMetazoa" id="MESCA007690-PA"/>
    </source>
</evidence>